<organism evidence="1 2">
    <name type="scientific">Weizmannia acidilactici</name>
    <dbReference type="NCBI Taxonomy" id="2607726"/>
    <lineage>
        <taxon>Bacteria</taxon>
        <taxon>Bacillati</taxon>
        <taxon>Bacillota</taxon>
        <taxon>Bacilli</taxon>
        <taxon>Bacillales</taxon>
        <taxon>Bacillaceae</taxon>
        <taxon>Heyndrickxia</taxon>
    </lineage>
</organism>
<dbReference type="InterPro" id="IPR036286">
    <property type="entry name" value="LexA/Signal_pep-like_sf"/>
</dbReference>
<reference evidence="1 2" key="1">
    <citation type="submission" date="2019-09" db="EMBL/GenBank/DDBJ databases">
        <title>Draft genome sequence of Bacillus sp. JC-7.</title>
        <authorList>
            <person name="Tanaka N."/>
            <person name="Shiwa Y."/>
            <person name="Fujita N."/>
            <person name="Tanasupawat S."/>
        </authorList>
    </citation>
    <scope>NUCLEOTIDE SEQUENCE [LARGE SCALE GENOMIC DNA]</scope>
    <source>
        <strain evidence="1 2">JC-7</strain>
    </source>
</reference>
<dbReference type="SUPFAM" id="SSF51306">
    <property type="entry name" value="LexA/Signal peptidase"/>
    <property type="match status" value="1"/>
</dbReference>
<name>A0A5J4JEX1_9BACI</name>
<protein>
    <submittedName>
        <fullName evidence="1">Uncharacterized protein</fullName>
    </submittedName>
</protein>
<evidence type="ECO:0000313" key="1">
    <source>
        <dbReference type="EMBL" id="GER70241.1"/>
    </source>
</evidence>
<dbReference type="CDD" id="cd06530">
    <property type="entry name" value="S26_SPase_I"/>
    <property type="match status" value="1"/>
</dbReference>
<accession>A0A5J4JEX1</accession>
<dbReference type="Proteomes" id="UP000391919">
    <property type="component" value="Unassembled WGS sequence"/>
</dbReference>
<sequence>MEPTLHNHDKILVYKFNPAENYQRGDIVIIKDGKLCKENYWSPRGNHSSEKR</sequence>
<comment type="caution">
    <text evidence="1">The sequence shown here is derived from an EMBL/GenBank/DDBJ whole genome shotgun (WGS) entry which is preliminary data.</text>
</comment>
<dbReference type="GO" id="GO:0006465">
    <property type="term" value="P:signal peptide processing"/>
    <property type="evidence" value="ECO:0007669"/>
    <property type="project" value="InterPro"/>
</dbReference>
<proteinExistence type="predicted"/>
<dbReference type="Gene3D" id="2.10.109.10">
    <property type="entry name" value="Umud Fragment, subunit A"/>
    <property type="match status" value="1"/>
</dbReference>
<dbReference type="InterPro" id="IPR019533">
    <property type="entry name" value="Peptidase_S26"/>
</dbReference>
<dbReference type="AlphaFoldDB" id="A0A5J4JEX1"/>
<keyword evidence="2" id="KW-1185">Reference proteome</keyword>
<evidence type="ECO:0000313" key="2">
    <source>
        <dbReference type="Proteomes" id="UP000391919"/>
    </source>
</evidence>
<dbReference type="EMBL" id="BKZQ01000017">
    <property type="protein sequence ID" value="GER70241.1"/>
    <property type="molecule type" value="Genomic_DNA"/>
</dbReference>
<dbReference type="GO" id="GO:0004252">
    <property type="term" value="F:serine-type endopeptidase activity"/>
    <property type="evidence" value="ECO:0007669"/>
    <property type="project" value="InterPro"/>
</dbReference>
<gene>
    <name evidence="1" type="ORF">BpJC7_15440</name>
</gene>